<evidence type="ECO:0000256" key="1">
    <source>
        <dbReference type="SAM" id="SignalP"/>
    </source>
</evidence>
<name>A0A7W7ZVP4_9BACT</name>
<dbReference type="Proteomes" id="UP000584867">
    <property type="component" value="Unassembled WGS sequence"/>
</dbReference>
<dbReference type="Gene3D" id="1.25.40.10">
    <property type="entry name" value="Tetratricopeptide repeat domain"/>
    <property type="match status" value="2"/>
</dbReference>
<reference evidence="2 3" key="1">
    <citation type="submission" date="2020-08" db="EMBL/GenBank/DDBJ databases">
        <title>Genomic Encyclopedia of Type Strains, Phase IV (KMG-V): Genome sequencing to study the core and pangenomes of soil and plant-associated prokaryotes.</title>
        <authorList>
            <person name="Whitman W."/>
        </authorList>
    </citation>
    <scope>NUCLEOTIDE SEQUENCE [LARGE SCALE GENOMIC DNA]</scope>
    <source>
        <strain evidence="2 3">X5P3</strain>
    </source>
</reference>
<dbReference type="InterPro" id="IPR011990">
    <property type="entry name" value="TPR-like_helical_dom_sf"/>
</dbReference>
<organism evidence="2 3">
    <name type="scientific">Granulicella mallensis</name>
    <dbReference type="NCBI Taxonomy" id="940614"/>
    <lineage>
        <taxon>Bacteria</taxon>
        <taxon>Pseudomonadati</taxon>
        <taxon>Acidobacteriota</taxon>
        <taxon>Terriglobia</taxon>
        <taxon>Terriglobales</taxon>
        <taxon>Acidobacteriaceae</taxon>
        <taxon>Granulicella</taxon>
    </lineage>
</organism>
<gene>
    <name evidence="2" type="ORF">HDF15_005071</name>
</gene>
<accession>A0A7W7ZVP4</accession>
<sequence length="407" mass="45525">MSRSRRVVLAVLMAVMALGGMAANCRAQAAAHTDPLNLDPIVRQGYERFYNLDYDGALKYFNQATQQHPQEPMSWNYVLMATIFRELYHQDLLDTTYYAHDSFLSTKREVEVPQATRDQINSLTDKVIAMCDARIKNNPNDKNAYFARGYAHGMHSAFITLVDHSFASAAKQGYEARNDSEAALKIDPQYADAKMAIGIQQFAVASLPRFVRLMVGIMGVGGSKEKGLDMLRDAAAHGVITGIESRTTLSLFLRHDGRYAEALQTQRGLAEQYPHDYLFQLEVANLLKDSGQGLQAIEAYKHVLELAQKPGYFVDPRLQMAWFGLADTQRGYNDIHAAAEGYMQAAMQTNCSDWLRKRAQLNAGEMYDLLNDRAQAVRMYQMAAASGGDQSQAEAARKYQKTPFTGK</sequence>
<dbReference type="RefSeq" id="WP_184260683.1">
    <property type="nucleotide sequence ID" value="NZ_JACHIO010000033.1"/>
</dbReference>
<evidence type="ECO:0000313" key="3">
    <source>
        <dbReference type="Proteomes" id="UP000584867"/>
    </source>
</evidence>
<dbReference type="InterPro" id="IPR006311">
    <property type="entry name" value="TAT_signal"/>
</dbReference>
<dbReference type="EMBL" id="JACHIO010000033">
    <property type="protein sequence ID" value="MBB5066687.1"/>
    <property type="molecule type" value="Genomic_DNA"/>
</dbReference>
<feature type="signal peptide" evidence="1">
    <location>
        <begin position="1"/>
        <end position="22"/>
    </location>
</feature>
<evidence type="ECO:0000313" key="2">
    <source>
        <dbReference type="EMBL" id="MBB5066687.1"/>
    </source>
</evidence>
<proteinExistence type="predicted"/>
<protein>
    <submittedName>
        <fullName evidence="2">Tetratricopeptide (TPR) repeat protein</fullName>
    </submittedName>
</protein>
<comment type="caution">
    <text evidence="2">The sequence shown here is derived from an EMBL/GenBank/DDBJ whole genome shotgun (WGS) entry which is preliminary data.</text>
</comment>
<dbReference type="AlphaFoldDB" id="A0A7W7ZVP4"/>
<keyword evidence="1" id="KW-0732">Signal</keyword>
<dbReference type="PROSITE" id="PS51318">
    <property type="entry name" value="TAT"/>
    <property type="match status" value="1"/>
</dbReference>
<feature type="chain" id="PRO_5030892889" evidence="1">
    <location>
        <begin position="23"/>
        <end position="407"/>
    </location>
</feature>
<dbReference type="SUPFAM" id="SSF48452">
    <property type="entry name" value="TPR-like"/>
    <property type="match status" value="2"/>
</dbReference>